<accession>A0A1I7TXK5</accession>
<reference evidence="3" key="1">
    <citation type="submission" date="2016-11" db="UniProtKB">
        <authorList>
            <consortium name="WormBaseParasite"/>
        </authorList>
    </citation>
    <scope>IDENTIFICATION</scope>
</reference>
<evidence type="ECO:0000313" key="2">
    <source>
        <dbReference type="Proteomes" id="UP000095282"/>
    </source>
</evidence>
<dbReference type="eggNOG" id="KOG0676">
    <property type="taxonomic scope" value="Eukaryota"/>
</dbReference>
<dbReference type="Gene3D" id="3.30.420.40">
    <property type="match status" value="2"/>
</dbReference>
<dbReference type="FunFam" id="3.90.640.10:FF:000109">
    <property type="entry name" value="Actin-Related Proteins"/>
    <property type="match status" value="1"/>
</dbReference>
<dbReference type="WBParaSite" id="Csp11.Scaffold629.g12806.t1">
    <property type="protein sequence ID" value="Csp11.Scaffold629.g12806.t1"/>
    <property type="gene ID" value="Csp11.Scaffold629.g12806"/>
</dbReference>
<dbReference type="Pfam" id="PF00022">
    <property type="entry name" value="Actin"/>
    <property type="match status" value="1"/>
</dbReference>
<comment type="similarity">
    <text evidence="1">Belongs to the actin family.</text>
</comment>
<sequence>MDDTKFFSVKLASSAQAALESLKAARRSSSGVSTSSILSVSSAALSQAISSIDNGKSAVVVEVGSKLTKVGCAGEINPRLIIRTEYVDDDGKLIMADEILALNNKKTAFKPTEHYENLLHKFLRSVLLKVLAPTDRPVIFVESMFMSEDLRNAITKVIVQRIRCKSLMFMPSHICATFPFNTQNALVIDIGNSECVAVPIIEGVTMLNEFESGRSICGQQLERRVRELMEKYGEVEELNGEKRSITENDWEELKQIKLIETLSLSLICLDRARAEKWKEWETAEGEKPQIETLCKEKKIPMNGKNIIVPPVVFETTVEIFFDEKLNPDSFDLSLPNLLHRLVAKCPIDLRRKLFANILLAGGVSTIPGLMNRLKEEIETLDEKNGTKYAESVKFYQFSDIKNGPLFISWLGASLLGSLRETIERKSITLEDFKTGKLAADWTDIIVKAR</sequence>
<dbReference type="SMART" id="SM00268">
    <property type="entry name" value="ACTIN"/>
    <property type="match status" value="1"/>
</dbReference>
<dbReference type="Gene3D" id="3.90.640.10">
    <property type="entry name" value="Actin, Chain A, domain 4"/>
    <property type="match status" value="1"/>
</dbReference>
<dbReference type="InterPro" id="IPR043129">
    <property type="entry name" value="ATPase_NBD"/>
</dbReference>
<name>A0A1I7TXK5_9PELO</name>
<dbReference type="InterPro" id="IPR004000">
    <property type="entry name" value="Actin"/>
</dbReference>
<protein>
    <submittedName>
        <fullName evidence="3">Actin-related protein 10</fullName>
    </submittedName>
</protein>
<dbReference type="PANTHER" id="PTHR11937">
    <property type="entry name" value="ACTIN"/>
    <property type="match status" value="1"/>
</dbReference>
<dbReference type="STRING" id="1561998.A0A1I7TXK5"/>
<dbReference type="AlphaFoldDB" id="A0A1I7TXK5"/>
<evidence type="ECO:0000313" key="3">
    <source>
        <dbReference type="WBParaSite" id="Csp11.Scaffold629.g12806.t1"/>
    </source>
</evidence>
<dbReference type="SUPFAM" id="SSF53067">
    <property type="entry name" value="Actin-like ATPase domain"/>
    <property type="match status" value="2"/>
</dbReference>
<keyword evidence="2" id="KW-1185">Reference proteome</keyword>
<dbReference type="Proteomes" id="UP000095282">
    <property type="component" value="Unplaced"/>
</dbReference>
<proteinExistence type="inferred from homology"/>
<evidence type="ECO:0000256" key="1">
    <source>
        <dbReference type="RuleBase" id="RU000487"/>
    </source>
</evidence>
<organism evidence="2 3">
    <name type="scientific">Caenorhabditis tropicalis</name>
    <dbReference type="NCBI Taxonomy" id="1561998"/>
    <lineage>
        <taxon>Eukaryota</taxon>
        <taxon>Metazoa</taxon>
        <taxon>Ecdysozoa</taxon>
        <taxon>Nematoda</taxon>
        <taxon>Chromadorea</taxon>
        <taxon>Rhabditida</taxon>
        <taxon>Rhabditina</taxon>
        <taxon>Rhabditomorpha</taxon>
        <taxon>Rhabditoidea</taxon>
        <taxon>Rhabditidae</taxon>
        <taxon>Peloderinae</taxon>
        <taxon>Caenorhabditis</taxon>
    </lineage>
</organism>